<dbReference type="InterPro" id="IPR038717">
    <property type="entry name" value="Tc1-like_DDE_dom"/>
</dbReference>
<feature type="domain" description="Tc1-like transposase DDE" evidence="1">
    <location>
        <begin position="19"/>
        <end position="150"/>
    </location>
</feature>
<protein>
    <submittedName>
        <fullName evidence="2">Transposase</fullName>
    </submittedName>
</protein>
<dbReference type="InterPro" id="IPR047655">
    <property type="entry name" value="Transpos_IS630-like"/>
</dbReference>
<name>A0A1G6UWJ2_NIADE</name>
<evidence type="ECO:0000313" key="2">
    <source>
        <dbReference type="EMBL" id="SDD44965.1"/>
    </source>
</evidence>
<dbReference type="RefSeq" id="WP_090391234.1">
    <property type="nucleotide sequence ID" value="NZ_FMZO01000009.1"/>
</dbReference>
<organism evidence="2 3">
    <name type="scientific">Niabella drilacis (strain DSM 25811 / CCM 8410 / CCUG 62505 / LMG 26954 / E90)</name>
    <dbReference type="NCBI Taxonomy" id="1285928"/>
    <lineage>
        <taxon>Bacteria</taxon>
        <taxon>Pseudomonadati</taxon>
        <taxon>Bacteroidota</taxon>
        <taxon>Chitinophagia</taxon>
        <taxon>Chitinophagales</taxon>
        <taxon>Chitinophagaceae</taxon>
        <taxon>Niabella</taxon>
    </lineage>
</organism>
<gene>
    <name evidence="2" type="ORF">SAMN04487894_10993</name>
</gene>
<dbReference type="Gene3D" id="3.30.420.10">
    <property type="entry name" value="Ribonuclease H-like superfamily/Ribonuclease H"/>
    <property type="match status" value="1"/>
</dbReference>
<dbReference type="Proteomes" id="UP000198757">
    <property type="component" value="Unassembled WGS sequence"/>
</dbReference>
<evidence type="ECO:0000313" key="3">
    <source>
        <dbReference type="Proteomes" id="UP000198757"/>
    </source>
</evidence>
<dbReference type="AlphaFoldDB" id="A0A1G6UWJ2"/>
<reference evidence="3" key="1">
    <citation type="submission" date="2016-10" db="EMBL/GenBank/DDBJ databases">
        <authorList>
            <person name="Varghese N."/>
            <person name="Submissions S."/>
        </authorList>
    </citation>
    <scope>NUCLEOTIDE SEQUENCE [LARGE SCALE GENOMIC DNA]</scope>
    <source>
        <strain evidence="3">DSM 25811 / CCM 8410 / LMG 26954 / E90</strain>
    </source>
</reference>
<dbReference type="STRING" id="1285928.SAMN04487894_10993"/>
<proteinExistence type="predicted"/>
<evidence type="ECO:0000259" key="1">
    <source>
        <dbReference type="Pfam" id="PF13358"/>
    </source>
</evidence>
<dbReference type="EMBL" id="FMZO01000009">
    <property type="protein sequence ID" value="SDD44965.1"/>
    <property type="molecule type" value="Genomic_DNA"/>
</dbReference>
<dbReference type="NCBIfam" id="NF033545">
    <property type="entry name" value="transpos_IS630"/>
    <property type="match status" value="1"/>
</dbReference>
<accession>A0A1G6UWJ2</accession>
<keyword evidence="3" id="KW-1185">Reference proteome</keyword>
<sequence length="185" mass="21329">MAFLRWKVAQVQDSKPLVVFFEDEGRFGRISREMYCRVKKDMVPAVASQMVREYIYVYSAIAPQTGDCFSMIAPCCNTEAMNSFLVQLSNQYQHYRIVMLLDKAGGHISKNVRLPDNLPPYSPELNPVELLWRKIRRKYFHNKIFNSPDDVEDTLAVALAAYHQTPTKVQQLFAGYSYFNKIDGG</sequence>
<dbReference type="Pfam" id="PF13358">
    <property type="entry name" value="DDE_3"/>
    <property type="match status" value="1"/>
</dbReference>
<dbReference type="InterPro" id="IPR036397">
    <property type="entry name" value="RNaseH_sf"/>
</dbReference>
<dbReference type="OrthoDB" id="671164at2"/>
<dbReference type="GO" id="GO:0003676">
    <property type="term" value="F:nucleic acid binding"/>
    <property type="evidence" value="ECO:0007669"/>
    <property type="project" value="InterPro"/>
</dbReference>